<accession>A0A165QZS9</accession>
<dbReference type="Proteomes" id="UP000077266">
    <property type="component" value="Unassembled WGS sequence"/>
</dbReference>
<keyword evidence="1" id="KW-1133">Transmembrane helix</keyword>
<evidence type="ECO:0008006" key="4">
    <source>
        <dbReference type="Google" id="ProtNLM"/>
    </source>
</evidence>
<keyword evidence="1" id="KW-0812">Transmembrane</keyword>
<keyword evidence="1" id="KW-0472">Membrane</keyword>
<sequence>MLNPSRESSAATLAELRPLSLSPVHEKFIDDRLVLDLAPQRVNLPDGWTLYSHPSGWVYFVHIEHNIVTDDDIRDPDTLASLTAQLDSLPVIPPACEVHMHAKSLLRTYVNHDRALGGWELEAVDGSRVDTMDASSLLRLRRMYWAFLQQHPCHVPLPPGAEDDLVDALTTFRTENLMFDHLSPSPFLDSELDSLFNVLKTHQSTSSRHQSPAKTAFVAWLLRRIYSYRESASHSRHTRKFYDELLLQKQTGDVVVSAAERRQGVLWLFLNLILEFIMTIGLWSVPYSYLRHVRSAIQYRGRLSAVKNRWESYVRKLVEDWNGFNLVGTVLLSATVSFLAVPGIDEVSAILCMYSILLSLGSVVIGVFCVWKHQTNVRAGDSFRYMQNAQNSFFGLRGLAILQSLPLIMLIWAILCFAGAIVMYAFRAQPEDSSEGEPLRGRILVSQSVTAGAILVFSTVAIAVWAFARIWETRSSVGLLTRIVSTIRPSRTEWH</sequence>
<dbReference type="OrthoDB" id="3208379at2759"/>
<dbReference type="AlphaFoldDB" id="A0A165QZS9"/>
<feature type="transmembrane region" description="Helical" evidence="1">
    <location>
        <begin position="445"/>
        <end position="468"/>
    </location>
</feature>
<keyword evidence="3" id="KW-1185">Reference proteome</keyword>
<evidence type="ECO:0000256" key="1">
    <source>
        <dbReference type="SAM" id="Phobius"/>
    </source>
</evidence>
<protein>
    <recommendedName>
        <fullName evidence="4">WW domain-containing protein</fullName>
    </recommendedName>
</protein>
<evidence type="ECO:0000313" key="3">
    <source>
        <dbReference type="Proteomes" id="UP000077266"/>
    </source>
</evidence>
<feature type="transmembrane region" description="Helical" evidence="1">
    <location>
        <begin position="392"/>
        <end position="425"/>
    </location>
</feature>
<name>A0A165QZS9_EXIGL</name>
<reference evidence="2 3" key="1">
    <citation type="journal article" date="2016" name="Mol. Biol. Evol.">
        <title>Comparative Genomics of Early-Diverging Mushroom-Forming Fungi Provides Insights into the Origins of Lignocellulose Decay Capabilities.</title>
        <authorList>
            <person name="Nagy L.G."/>
            <person name="Riley R."/>
            <person name="Tritt A."/>
            <person name="Adam C."/>
            <person name="Daum C."/>
            <person name="Floudas D."/>
            <person name="Sun H."/>
            <person name="Yadav J.S."/>
            <person name="Pangilinan J."/>
            <person name="Larsson K.H."/>
            <person name="Matsuura K."/>
            <person name="Barry K."/>
            <person name="Labutti K."/>
            <person name="Kuo R."/>
            <person name="Ohm R.A."/>
            <person name="Bhattacharya S.S."/>
            <person name="Shirouzu T."/>
            <person name="Yoshinaga Y."/>
            <person name="Martin F.M."/>
            <person name="Grigoriev I.V."/>
            <person name="Hibbett D.S."/>
        </authorList>
    </citation>
    <scope>NUCLEOTIDE SEQUENCE [LARGE SCALE GENOMIC DNA]</scope>
    <source>
        <strain evidence="2 3">HHB12029</strain>
    </source>
</reference>
<proteinExistence type="predicted"/>
<dbReference type="EMBL" id="KV425882">
    <property type="protein sequence ID" value="KZW04292.1"/>
    <property type="molecule type" value="Genomic_DNA"/>
</dbReference>
<feature type="transmembrane region" description="Helical" evidence="1">
    <location>
        <begin position="347"/>
        <end position="371"/>
    </location>
</feature>
<organism evidence="2 3">
    <name type="scientific">Exidia glandulosa HHB12029</name>
    <dbReference type="NCBI Taxonomy" id="1314781"/>
    <lineage>
        <taxon>Eukaryota</taxon>
        <taxon>Fungi</taxon>
        <taxon>Dikarya</taxon>
        <taxon>Basidiomycota</taxon>
        <taxon>Agaricomycotina</taxon>
        <taxon>Agaricomycetes</taxon>
        <taxon>Auriculariales</taxon>
        <taxon>Exidiaceae</taxon>
        <taxon>Exidia</taxon>
    </lineage>
</organism>
<feature type="transmembrane region" description="Helical" evidence="1">
    <location>
        <begin position="323"/>
        <end position="341"/>
    </location>
</feature>
<feature type="transmembrane region" description="Helical" evidence="1">
    <location>
        <begin position="265"/>
        <end position="290"/>
    </location>
</feature>
<gene>
    <name evidence="2" type="ORF">EXIGLDRAFT_716272</name>
</gene>
<evidence type="ECO:0000313" key="2">
    <source>
        <dbReference type="EMBL" id="KZW04292.1"/>
    </source>
</evidence>
<dbReference type="InParanoid" id="A0A165QZS9"/>